<feature type="region of interest" description="Disordered" evidence="5">
    <location>
        <begin position="558"/>
        <end position="628"/>
    </location>
</feature>
<keyword evidence="7" id="KW-0675">Receptor</keyword>
<dbReference type="GO" id="GO:0006355">
    <property type="term" value="P:regulation of DNA-templated transcription"/>
    <property type="evidence" value="ECO:0007669"/>
    <property type="project" value="InterPro"/>
</dbReference>
<dbReference type="Gene3D" id="3.30.50.10">
    <property type="entry name" value="Erythroid Transcription Factor GATA-1, subunit A"/>
    <property type="match status" value="1"/>
</dbReference>
<dbReference type="SUPFAM" id="SSF57716">
    <property type="entry name" value="Glucocorticoid receptor-like (DNA-binding domain)"/>
    <property type="match status" value="1"/>
</dbReference>
<evidence type="ECO:0000256" key="5">
    <source>
        <dbReference type="SAM" id="MobiDB-lite"/>
    </source>
</evidence>
<feature type="compositionally biased region" description="Acidic residues" evidence="5">
    <location>
        <begin position="380"/>
        <end position="394"/>
    </location>
</feature>
<dbReference type="CDD" id="cd00202">
    <property type="entry name" value="ZnF_GATA"/>
    <property type="match status" value="1"/>
</dbReference>
<evidence type="ECO:0000256" key="4">
    <source>
        <dbReference type="PROSITE-ProRule" id="PRU00094"/>
    </source>
</evidence>
<feature type="region of interest" description="Disordered" evidence="5">
    <location>
        <begin position="467"/>
        <end position="504"/>
    </location>
</feature>
<evidence type="ECO:0000256" key="1">
    <source>
        <dbReference type="ARBA" id="ARBA00022723"/>
    </source>
</evidence>
<dbReference type="Proteomes" id="UP001211907">
    <property type="component" value="Unassembled WGS sequence"/>
</dbReference>
<dbReference type="PANTHER" id="PTHR45658">
    <property type="entry name" value="GATA TRANSCRIPTION FACTOR"/>
    <property type="match status" value="1"/>
</dbReference>
<organism evidence="7 8">
    <name type="scientific">Physocladia obscura</name>
    <dbReference type="NCBI Taxonomy" id="109957"/>
    <lineage>
        <taxon>Eukaryota</taxon>
        <taxon>Fungi</taxon>
        <taxon>Fungi incertae sedis</taxon>
        <taxon>Chytridiomycota</taxon>
        <taxon>Chytridiomycota incertae sedis</taxon>
        <taxon>Chytridiomycetes</taxon>
        <taxon>Chytridiales</taxon>
        <taxon>Chytriomycetaceae</taxon>
        <taxon>Physocladia</taxon>
    </lineage>
</organism>
<protein>
    <submittedName>
        <fullName evidence="7">Blue light receptor</fullName>
    </submittedName>
</protein>
<keyword evidence="8" id="KW-1185">Reference proteome</keyword>
<feature type="compositionally biased region" description="Low complexity" evidence="5">
    <location>
        <begin position="492"/>
        <end position="504"/>
    </location>
</feature>
<dbReference type="Pfam" id="PF00320">
    <property type="entry name" value="GATA"/>
    <property type="match status" value="1"/>
</dbReference>
<dbReference type="InterPro" id="IPR051140">
    <property type="entry name" value="GATA_TF"/>
</dbReference>
<evidence type="ECO:0000313" key="7">
    <source>
        <dbReference type="EMBL" id="KAJ3122840.1"/>
    </source>
</evidence>
<feature type="compositionally biased region" description="Basic and acidic residues" evidence="5">
    <location>
        <begin position="370"/>
        <end position="379"/>
    </location>
</feature>
<keyword evidence="1" id="KW-0479">Metal-binding</keyword>
<sequence>MWSGTNRWTHQTVERLHVGRETVAADGSVPANVNANVDCSMDDNKTCGSAQTQSRSVALPPTATSFSTCFWALVATDSPLSFLFAPIPTSNSARVNLLSAIHPNDVVAVMKELDAFMVLVNAGDRDALAGCAVRCRYSFDQYKQPATVRPFLGPEVVAGTRAFQTKWSDVEIGFNAANRDCLLVFVHAIDECASISLTEKSFEICPQDVKLLRELMIKQSMGYQCLAKPNIFLTIVGGATQSILYTSLLELSTLRSTASNHSNSTKFESYLSSDSAAFYLSQLSKKSDVITWPCVPKIFSFQHGTSQLPNLQDHESVFLESSGLIFIVMRLPLSASITPSPQLKPGCSKNFPEGNITEAMRVEAASTPESTKRTVRPWEDNEVTESTSNEEESILDSCLQARTSPVLNNLLLKNDISQAETWQHNSRYLHAASDPMTPLLAAVQSIQQQQQQQQRQNQSIHARFVAQQQQLHPHHNLNCGPQKNYGHPLPNSSHQQQQLLSTQIHSQQPPAYVIKQMHYDSPQISPPSAPLRSLLSTPANALTAVPLLDRKSAKGLPTISKSATETTLAKEAANATDEEINSPPSNFGEERSTVPTGSGISKSRPMKPGNCRKCGKTASREWRKGPHGPKTLCNACGLRFKRKPWELPNAAMAANAPMAMVTMASTAETADNSDGNVVGDVGSLMVDIHKVHIEVGVRAD</sequence>
<reference evidence="7" key="1">
    <citation type="submission" date="2020-05" db="EMBL/GenBank/DDBJ databases">
        <title>Phylogenomic resolution of chytrid fungi.</title>
        <authorList>
            <person name="Stajich J.E."/>
            <person name="Amses K."/>
            <person name="Simmons R."/>
            <person name="Seto K."/>
            <person name="Myers J."/>
            <person name="Bonds A."/>
            <person name="Quandt C.A."/>
            <person name="Barry K."/>
            <person name="Liu P."/>
            <person name="Grigoriev I."/>
            <person name="Longcore J.E."/>
            <person name="James T.Y."/>
        </authorList>
    </citation>
    <scope>NUCLEOTIDE SEQUENCE</scope>
    <source>
        <strain evidence="7">JEL0513</strain>
    </source>
</reference>
<accession>A0AAD5T1A8</accession>
<dbReference type="GO" id="GO:0008270">
    <property type="term" value="F:zinc ion binding"/>
    <property type="evidence" value="ECO:0007669"/>
    <property type="project" value="UniProtKB-KW"/>
</dbReference>
<dbReference type="SMART" id="SM00401">
    <property type="entry name" value="ZnF_GATA"/>
    <property type="match status" value="1"/>
</dbReference>
<evidence type="ECO:0000256" key="3">
    <source>
        <dbReference type="ARBA" id="ARBA00022833"/>
    </source>
</evidence>
<dbReference type="InterPro" id="IPR000679">
    <property type="entry name" value="Znf_GATA"/>
</dbReference>
<dbReference type="PROSITE" id="PS50114">
    <property type="entry name" value="GATA_ZN_FINGER_2"/>
    <property type="match status" value="1"/>
</dbReference>
<dbReference type="AlphaFoldDB" id="A0AAD5T1A8"/>
<comment type="caution">
    <text evidence="7">The sequence shown here is derived from an EMBL/GenBank/DDBJ whole genome shotgun (WGS) entry which is preliminary data.</text>
</comment>
<gene>
    <name evidence="7" type="primary">WC2_2</name>
    <name evidence="7" type="ORF">HK100_011821</name>
</gene>
<dbReference type="InterPro" id="IPR013088">
    <property type="entry name" value="Znf_NHR/GATA"/>
</dbReference>
<evidence type="ECO:0000259" key="6">
    <source>
        <dbReference type="PROSITE" id="PS50114"/>
    </source>
</evidence>
<dbReference type="GO" id="GO:0043565">
    <property type="term" value="F:sequence-specific DNA binding"/>
    <property type="evidence" value="ECO:0007669"/>
    <property type="project" value="InterPro"/>
</dbReference>
<feature type="domain" description="GATA-type" evidence="6">
    <location>
        <begin position="611"/>
        <end position="641"/>
    </location>
</feature>
<evidence type="ECO:0000256" key="2">
    <source>
        <dbReference type="ARBA" id="ARBA00022771"/>
    </source>
</evidence>
<keyword evidence="3" id="KW-0862">Zinc</keyword>
<proteinExistence type="predicted"/>
<keyword evidence="2 4" id="KW-0863">Zinc-finger</keyword>
<evidence type="ECO:0000313" key="8">
    <source>
        <dbReference type="Proteomes" id="UP001211907"/>
    </source>
</evidence>
<feature type="region of interest" description="Disordered" evidence="5">
    <location>
        <begin position="363"/>
        <end position="394"/>
    </location>
</feature>
<name>A0AAD5T1A8_9FUNG</name>
<dbReference type="EMBL" id="JADGJH010000779">
    <property type="protein sequence ID" value="KAJ3122840.1"/>
    <property type="molecule type" value="Genomic_DNA"/>
</dbReference>